<proteinExistence type="predicted"/>
<evidence type="ECO:0000259" key="1">
    <source>
        <dbReference type="Pfam" id="PF02036"/>
    </source>
</evidence>
<dbReference type="InterPro" id="IPR003033">
    <property type="entry name" value="SCP2_sterol-bd_dom"/>
</dbReference>
<feature type="domain" description="SCP2" evidence="1">
    <location>
        <begin position="12"/>
        <end position="68"/>
    </location>
</feature>
<name>A0A0F8YVX9_9ZZZZ</name>
<comment type="caution">
    <text evidence="2">The sequence shown here is derived from an EMBL/GenBank/DDBJ whole genome shotgun (WGS) entry which is preliminary data.</text>
</comment>
<reference evidence="2" key="1">
    <citation type="journal article" date="2015" name="Nature">
        <title>Complex archaea that bridge the gap between prokaryotes and eukaryotes.</title>
        <authorList>
            <person name="Spang A."/>
            <person name="Saw J.H."/>
            <person name="Jorgensen S.L."/>
            <person name="Zaremba-Niedzwiedzka K."/>
            <person name="Martijn J."/>
            <person name="Lind A.E."/>
            <person name="van Eijk R."/>
            <person name="Schleper C."/>
            <person name="Guy L."/>
            <person name="Ettema T.J."/>
        </authorList>
    </citation>
    <scope>NUCLEOTIDE SEQUENCE</scope>
</reference>
<dbReference type="Gene3D" id="3.30.1050.10">
    <property type="entry name" value="SCP2 sterol-binding domain"/>
    <property type="match status" value="1"/>
</dbReference>
<protein>
    <recommendedName>
        <fullName evidence="1">SCP2 domain-containing protein</fullName>
    </recommendedName>
</protein>
<dbReference type="InterPro" id="IPR036527">
    <property type="entry name" value="SCP2_sterol-bd_dom_sf"/>
</dbReference>
<dbReference type="Pfam" id="PF02036">
    <property type="entry name" value="SCP2"/>
    <property type="match status" value="1"/>
</dbReference>
<organism evidence="2">
    <name type="scientific">marine sediment metagenome</name>
    <dbReference type="NCBI Taxonomy" id="412755"/>
    <lineage>
        <taxon>unclassified sequences</taxon>
        <taxon>metagenomes</taxon>
        <taxon>ecological metagenomes</taxon>
    </lineage>
</organism>
<gene>
    <name evidence="2" type="ORF">LCGC14_2848400</name>
</gene>
<sequence>MNIIIVLVNGEPQEVSTGKSENLDMQYEMTTETFLAIVSKELPGMKAYNQKKVKAKGSMPDLMELQKLEKV</sequence>
<dbReference type="AlphaFoldDB" id="A0A0F8YVX9"/>
<evidence type="ECO:0000313" key="2">
    <source>
        <dbReference type="EMBL" id="KKK77955.1"/>
    </source>
</evidence>
<accession>A0A0F8YVX9</accession>
<dbReference type="EMBL" id="LAZR01054709">
    <property type="protein sequence ID" value="KKK77955.1"/>
    <property type="molecule type" value="Genomic_DNA"/>
</dbReference>
<dbReference type="SUPFAM" id="SSF55718">
    <property type="entry name" value="SCP-like"/>
    <property type="match status" value="1"/>
</dbReference>